<accession>A0A0F8XLE6</accession>
<evidence type="ECO:0000313" key="1">
    <source>
        <dbReference type="EMBL" id="KKK61900.1"/>
    </source>
</evidence>
<name>A0A0F8XLE6_9ZZZZ</name>
<dbReference type="EMBL" id="LAZR01062261">
    <property type="protein sequence ID" value="KKK61900.1"/>
    <property type="molecule type" value="Genomic_DNA"/>
</dbReference>
<dbReference type="AlphaFoldDB" id="A0A0F8XLE6"/>
<protein>
    <submittedName>
        <fullName evidence="1">Uncharacterized protein</fullName>
    </submittedName>
</protein>
<reference evidence="1" key="1">
    <citation type="journal article" date="2015" name="Nature">
        <title>Complex archaea that bridge the gap between prokaryotes and eukaryotes.</title>
        <authorList>
            <person name="Spang A."/>
            <person name="Saw J.H."/>
            <person name="Jorgensen S.L."/>
            <person name="Zaremba-Niedzwiedzka K."/>
            <person name="Martijn J."/>
            <person name="Lind A.E."/>
            <person name="van Eijk R."/>
            <person name="Schleper C."/>
            <person name="Guy L."/>
            <person name="Ettema T.J."/>
        </authorList>
    </citation>
    <scope>NUCLEOTIDE SEQUENCE</scope>
</reference>
<proteinExistence type="predicted"/>
<comment type="caution">
    <text evidence="1">The sequence shown here is derived from an EMBL/GenBank/DDBJ whole genome shotgun (WGS) entry which is preliminary data.</text>
</comment>
<dbReference type="InterPro" id="IPR038765">
    <property type="entry name" value="Papain-like_cys_pep_sf"/>
</dbReference>
<dbReference type="Gene3D" id="3.90.1720.10">
    <property type="entry name" value="endopeptidase domain like (from Nostoc punctiforme)"/>
    <property type="match status" value="1"/>
</dbReference>
<dbReference type="SUPFAM" id="SSF54001">
    <property type="entry name" value="Cysteine proteinases"/>
    <property type="match status" value="1"/>
</dbReference>
<organism evidence="1">
    <name type="scientific">marine sediment metagenome</name>
    <dbReference type="NCBI Taxonomy" id="412755"/>
    <lineage>
        <taxon>unclassified sequences</taxon>
        <taxon>metagenomes</taxon>
        <taxon>ecological metagenomes</taxon>
    </lineage>
</organism>
<feature type="non-terminal residue" evidence="1">
    <location>
        <position position="1"/>
    </location>
</feature>
<gene>
    <name evidence="1" type="ORF">LCGC14_3009700</name>
</gene>
<sequence>GRGGSCTSHSNYHRDALMTSHFKPEMLKPCDIMLVSRLNRGFWVEAWEYIKGLPKVPWKPSNVFPPRYVSKSIQIITGSPWNHVGGVYSHEHIIEALDRVKMSPMSKYFDEKKYKIKILRYKHFDNGDIILMKHWLQEQLEAKYDYGAIIRLGLSLGWARLFKLEISLKDKYPDKWICSELIQGVMRVSGVNIKSGIMLPKDFDRADIFKTIWES</sequence>